<dbReference type="Proteomes" id="UP000824260">
    <property type="component" value="Unassembled WGS sequence"/>
</dbReference>
<sequence length="163" mass="18552">MKRGLPGVGHVYGLKTNKGIAILQLAEEPDSPTALQQTRICDGFLNGDYTDGDIARIVQRKELFFLDTPLRILSPGSRLYREYFAFDTPLALPETVVLPKFQRGYTVLKDGTVKWYKKRRGSNYRAFVAELTPDFLELSPDQCWSLPDLRGFLETGKTISDYR</sequence>
<comment type="caution">
    <text evidence="1">The sequence shown here is derived from an EMBL/GenBank/DDBJ whole genome shotgun (WGS) entry which is preliminary data.</text>
</comment>
<evidence type="ECO:0000313" key="2">
    <source>
        <dbReference type="Proteomes" id="UP000824260"/>
    </source>
</evidence>
<protein>
    <submittedName>
        <fullName evidence="1">Uncharacterized protein</fullName>
    </submittedName>
</protein>
<name>A0A9D1CWN1_9FIRM</name>
<proteinExistence type="predicted"/>
<reference evidence="1" key="2">
    <citation type="journal article" date="2021" name="PeerJ">
        <title>Extensive microbial diversity within the chicken gut microbiome revealed by metagenomics and culture.</title>
        <authorList>
            <person name="Gilroy R."/>
            <person name="Ravi A."/>
            <person name="Getino M."/>
            <person name="Pursley I."/>
            <person name="Horton D.L."/>
            <person name="Alikhan N.F."/>
            <person name="Baker D."/>
            <person name="Gharbi K."/>
            <person name="Hall N."/>
            <person name="Watson M."/>
            <person name="Adriaenssens E.M."/>
            <person name="Foster-Nyarko E."/>
            <person name="Jarju S."/>
            <person name="Secka A."/>
            <person name="Antonio M."/>
            <person name="Oren A."/>
            <person name="Chaudhuri R.R."/>
            <person name="La Ragione R."/>
            <person name="Hildebrand F."/>
            <person name="Pallen M.J."/>
        </authorList>
    </citation>
    <scope>NUCLEOTIDE SEQUENCE</scope>
    <source>
        <strain evidence="1">ChiSjej6B24-2974</strain>
    </source>
</reference>
<evidence type="ECO:0000313" key="1">
    <source>
        <dbReference type="EMBL" id="HIQ82429.1"/>
    </source>
</evidence>
<dbReference type="EMBL" id="DVFZ01000049">
    <property type="protein sequence ID" value="HIQ82429.1"/>
    <property type="molecule type" value="Genomic_DNA"/>
</dbReference>
<accession>A0A9D1CWN1</accession>
<dbReference type="AlphaFoldDB" id="A0A9D1CWN1"/>
<reference evidence="1" key="1">
    <citation type="submission" date="2020-10" db="EMBL/GenBank/DDBJ databases">
        <authorList>
            <person name="Gilroy R."/>
        </authorList>
    </citation>
    <scope>NUCLEOTIDE SEQUENCE</scope>
    <source>
        <strain evidence="1">ChiSjej6B24-2974</strain>
    </source>
</reference>
<gene>
    <name evidence="1" type="ORF">IAA52_04945</name>
</gene>
<organism evidence="1 2">
    <name type="scientific">Candidatus Pullichristensenella stercorigallinarum</name>
    <dbReference type="NCBI Taxonomy" id="2840909"/>
    <lineage>
        <taxon>Bacteria</taxon>
        <taxon>Bacillati</taxon>
        <taxon>Bacillota</taxon>
        <taxon>Clostridia</taxon>
        <taxon>Candidatus Pullichristensenella</taxon>
    </lineage>
</organism>